<comment type="caution">
    <text evidence="2">The sequence shown here is derived from an EMBL/GenBank/DDBJ whole genome shotgun (WGS) entry which is preliminary data.</text>
</comment>
<evidence type="ECO:0000313" key="3">
    <source>
        <dbReference type="Proteomes" id="UP000822993"/>
    </source>
</evidence>
<feature type="compositionally biased region" description="Low complexity" evidence="1">
    <location>
        <begin position="29"/>
        <end position="56"/>
    </location>
</feature>
<dbReference type="RefSeq" id="WP_193718404.1">
    <property type="nucleotide sequence ID" value="NZ_JACSPN010000002.1"/>
</dbReference>
<organism evidence="2 3">
    <name type="scientific">Oerskovia douganii</name>
    <dbReference type="NCBI Taxonomy" id="2762210"/>
    <lineage>
        <taxon>Bacteria</taxon>
        <taxon>Bacillati</taxon>
        <taxon>Actinomycetota</taxon>
        <taxon>Actinomycetes</taxon>
        <taxon>Micrococcales</taxon>
        <taxon>Cellulomonadaceae</taxon>
        <taxon>Oerskovia</taxon>
    </lineage>
</organism>
<keyword evidence="3" id="KW-1185">Reference proteome</keyword>
<reference evidence="2 3" key="1">
    <citation type="submission" date="2020-08" db="EMBL/GenBank/DDBJ databases">
        <title>A Genomic Blueprint of the Chicken Gut Microbiome.</title>
        <authorList>
            <person name="Gilroy R."/>
            <person name="Ravi A."/>
            <person name="Getino M."/>
            <person name="Pursley I."/>
            <person name="Horton D.L."/>
            <person name="Alikhan N.-F."/>
            <person name="Baker D."/>
            <person name="Gharbi K."/>
            <person name="Hall N."/>
            <person name="Watson M."/>
            <person name="Adriaenssens E.M."/>
            <person name="Foster-Nyarko E."/>
            <person name="Jarju S."/>
            <person name="Secka A."/>
            <person name="Antonio M."/>
            <person name="Oren A."/>
            <person name="Chaudhuri R."/>
            <person name="La Ragione R.M."/>
            <person name="Hildebrand F."/>
            <person name="Pallen M.J."/>
        </authorList>
    </citation>
    <scope>NUCLEOTIDE SEQUENCE [LARGE SCALE GENOMIC DNA]</scope>
    <source>
        <strain evidence="2 3">Sa1BUA8</strain>
    </source>
</reference>
<dbReference type="InterPro" id="IPR011330">
    <property type="entry name" value="Glyco_hydro/deAcase_b/a-brl"/>
</dbReference>
<feature type="compositionally biased region" description="Pro residues" evidence="1">
    <location>
        <begin position="57"/>
        <end position="74"/>
    </location>
</feature>
<dbReference type="GO" id="GO:0005975">
    <property type="term" value="P:carbohydrate metabolic process"/>
    <property type="evidence" value="ECO:0007669"/>
    <property type="project" value="InterPro"/>
</dbReference>
<evidence type="ECO:0000313" key="2">
    <source>
        <dbReference type="EMBL" id="MBE7699051.1"/>
    </source>
</evidence>
<dbReference type="InterPro" id="IPR052740">
    <property type="entry name" value="CE4"/>
</dbReference>
<accession>A0A9D5U9X8</accession>
<dbReference type="SUPFAM" id="SSF88713">
    <property type="entry name" value="Glycoside hydrolase/deacetylase"/>
    <property type="match status" value="1"/>
</dbReference>
<dbReference type="AlphaFoldDB" id="A0A9D5U9X8"/>
<evidence type="ECO:0000256" key="1">
    <source>
        <dbReference type="SAM" id="MobiDB-lite"/>
    </source>
</evidence>
<name>A0A9D5U9X8_9CELL</name>
<dbReference type="Proteomes" id="UP000822993">
    <property type="component" value="Unassembled WGS sequence"/>
</dbReference>
<dbReference type="Gene3D" id="3.20.20.370">
    <property type="entry name" value="Glycoside hydrolase/deacetylase"/>
    <property type="match status" value="1"/>
</dbReference>
<dbReference type="PANTHER" id="PTHR45985:SF3">
    <property type="entry name" value="CHITIN DEACETYLASE-LIKE 4"/>
    <property type="match status" value="1"/>
</dbReference>
<sequence length="405" mass="43660">MSETSARPVGRLRRAAFLVTAAAVGLVLAGCTGSPSPDPGPTSGRPSVGASSSERPTPAPSPTPTKPTPSPTPTPTRAASNVPMTRLAPGQAPPQFVIFSFDGAGWHDRWTEFREAAAQVDARFTAFLTGIYLLTDEHRDAYTGPGHPTGKASVSFGGDAATVTTLVGDLNTAYLEGHEIGTHYNGHFCADNPPGGAAWSTADWNSELDQFFGFWDGWQEINGLQGSPALRVPATEVTGGRTPCLEANWDQIAPAWAAHGQTYDSSIPGSGIAWPRQEYGVWEFRMQTTSSPTLGSVMAMDYNFWYKFNKAQNQPERAPEIRAAVLETYRHMYTAAFSGNRAPVLVANHFNQWSGNAFNPAAKDFMLETCGRPETICATYQDVIAWMNLQDPAVLAELQARPAVY</sequence>
<dbReference type="PROSITE" id="PS51257">
    <property type="entry name" value="PROKAR_LIPOPROTEIN"/>
    <property type="match status" value="1"/>
</dbReference>
<dbReference type="PANTHER" id="PTHR45985">
    <property type="match status" value="1"/>
</dbReference>
<protein>
    <submittedName>
        <fullName evidence="2">Polysaccharide deacetylase</fullName>
    </submittedName>
</protein>
<dbReference type="EMBL" id="JACSPN010000002">
    <property type="protein sequence ID" value="MBE7699051.1"/>
    <property type="molecule type" value="Genomic_DNA"/>
</dbReference>
<feature type="region of interest" description="Disordered" evidence="1">
    <location>
        <begin position="29"/>
        <end position="89"/>
    </location>
</feature>
<gene>
    <name evidence="2" type="ORF">H9623_01850</name>
</gene>
<proteinExistence type="predicted"/>